<organism evidence="1 2">
    <name type="scientific">Mytilus galloprovincialis</name>
    <name type="common">Mediterranean mussel</name>
    <dbReference type="NCBI Taxonomy" id="29158"/>
    <lineage>
        <taxon>Eukaryota</taxon>
        <taxon>Metazoa</taxon>
        <taxon>Spiralia</taxon>
        <taxon>Lophotrochozoa</taxon>
        <taxon>Mollusca</taxon>
        <taxon>Bivalvia</taxon>
        <taxon>Autobranchia</taxon>
        <taxon>Pteriomorphia</taxon>
        <taxon>Mytilida</taxon>
        <taxon>Mytiloidea</taxon>
        <taxon>Mytilidae</taxon>
        <taxon>Mytilinae</taxon>
        <taxon>Mytilus</taxon>
    </lineage>
</organism>
<name>A0A8B6HLW4_MYTGA</name>
<gene>
    <name evidence="1" type="ORF">MGAL_10B089062</name>
</gene>
<reference evidence="1" key="1">
    <citation type="submission" date="2018-11" db="EMBL/GenBank/DDBJ databases">
        <authorList>
            <person name="Alioto T."/>
            <person name="Alioto T."/>
        </authorList>
    </citation>
    <scope>NUCLEOTIDE SEQUENCE</scope>
</reference>
<protein>
    <submittedName>
        <fullName evidence="1">Uncharacterized protein</fullName>
    </submittedName>
</protein>
<sequence>MAVTPSNQLLLWFLGNTRLQQISSSGDLTDSVYDVSPLLPNAIHVISDNKLIVGAYNGKLKRSAVIIMNKKGDKETWIGFQMIGGKVVILGQEGHIINQYTGHPTINKSEPFKPIDIVTTPSDNVVVTGSGYYKSYTSSMTMSFDFIFQYK</sequence>
<keyword evidence="2" id="KW-1185">Reference proteome</keyword>
<dbReference type="EMBL" id="UYJE01010243">
    <property type="protein sequence ID" value="VDI81173.1"/>
    <property type="molecule type" value="Genomic_DNA"/>
</dbReference>
<dbReference type="OrthoDB" id="6198554at2759"/>
<dbReference type="Proteomes" id="UP000596742">
    <property type="component" value="Unassembled WGS sequence"/>
</dbReference>
<evidence type="ECO:0000313" key="2">
    <source>
        <dbReference type="Proteomes" id="UP000596742"/>
    </source>
</evidence>
<proteinExistence type="predicted"/>
<dbReference type="AlphaFoldDB" id="A0A8B6HLW4"/>
<comment type="caution">
    <text evidence="1">The sequence shown here is derived from an EMBL/GenBank/DDBJ whole genome shotgun (WGS) entry which is preliminary data.</text>
</comment>
<evidence type="ECO:0000313" key="1">
    <source>
        <dbReference type="EMBL" id="VDI81173.1"/>
    </source>
</evidence>
<accession>A0A8B6HLW4</accession>